<evidence type="ECO:0000313" key="2">
    <source>
        <dbReference type="Proteomes" id="UP000198797"/>
    </source>
</evidence>
<sequence length="51" mass="4941">MYATVGHDDTGSIVVYGPHDTPAIAPNDGAVTVAICPAGAADGTTGTLAEV</sequence>
<keyword evidence="2" id="KW-1185">Reference proteome</keyword>
<proteinExistence type="predicted"/>
<dbReference type="RefSeq" id="WP_176739270.1">
    <property type="nucleotide sequence ID" value="NZ_FMCU01000040.1"/>
</dbReference>
<reference evidence="2" key="1">
    <citation type="submission" date="2016-06" db="EMBL/GenBank/DDBJ databases">
        <authorList>
            <person name="Varghese N."/>
            <person name="Submissions Spin"/>
        </authorList>
    </citation>
    <scope>NUCLEOTIDE SEQUENCE [LARGE SCALE GENOMIC DNA]</scope>
    <source>
        <strain evidence="2">DSM 44100</strain>
    </source>
</reference>
<dbReference type="EMBL" id="FMCU01000040">
    <property type="protein sequence ID" value="SCF49872.1"/>
    <property type="molecule type" value="Genomic_DNA"/>
</dbReference>
<dbReference type="AlphaFoldDB" id="A0A1C5AXC9"/>
<organism evidence="1 2">
    <name type="scientific">Micromonospora matsumotoense</name>
    <dbReference type="NCBI Taxonomy" id="121616"/>
    <lineage>
        <taxon>Bacteria</taxon>
        <taxon>Bacillati</taxon>
        <taxon>Actinomycetota</taxon>
        <taxon>Actinomycetes</taxon>
        <taxon>Micromonosporales</taxon>
        <taxon>Micromonosporaceae</taxon>
        <taxon>Micromonospora</taxon>
    </lineage>
</organism>
<accession>A0A1C5AXC9</accession>
<gene>
    <name evidence="1" type="ORF">GA0070216_1403</name>
</gene>
<protein>
    <submittedName>
        <fullName evidence="1">Uncharacterized protein</fullName>
    </submittedName>
</protein>
<name>A0A1C5AXC9_9ACTN</name>
<dbReference type="Proteomes" id="UP000198797">
    <property type="component" value="Unassembled WGS sequence"/>
</dbReference>
<evidence type="ECO:0000313" key="1">
    <source>
        <dbReference type="EMBL" id="SCF49872.1"/>
    </source>
</evidence>
<dbReference type="STRING" id="121616.GA0070216_1403"/>